<proteinExistence type="predicted"/>
<evidence type="ECO:0000313" key="2">
    <source>
        <dbReference type="Proteomes" id="UP000663868"/>
    </source>
</evidence>
<accession>A0A820KYJ8</accession>
<comment type="caution">
    <text evidence="1">The sequence shown here is derived from an EMBL/GenBank/DDBJ whole genome shotgun (WGS) entry which is preliminary data.</text>
</comment>
<gene>
    <name evidence="1" type="ORF">KXQ929_LOCUS48237</name>
</gene>
<reference evidence="1" key="1">
    <citation type="submission" date="2021-02" db="EMBL/GenBank/DDBJ databases">
        <authorList>
            <person name="Nowell W R."/>
        </authorList>
    </citation>
    <scope>NUCLEOTIDE SEQUENCE</scope>
</reference>
<dbReference type="AlphaFoldDB" id="A0A820KYJ8"/>
<evidence type="ECO:0000313" key="1">
    <source>
        <dbReference type="EMBL" id="CAF4350511.1"/>
    </source>
</evidence>
<dbReference type="Proteomes" id="UP000663868">
    <property type="component" value="Unassembled WGS sequence"/>
</dbReference>
<dbReference type="EMBL" id="CAJOBB010018592">
    <property type="protein sequence ID" value="CAF4350511.1"/>
    <property type="molecule type" value="Genomic_DNA"/>
</dbReference>
<name>A0A820KYJ8_9BILA</name>
<protein>
    <submittedName>
        <fullName evidence="1">Uncharacterized protein</fullName>
    </submittedName>
</protein>
<feature type="non-terminal residue" evidence="1">
    <location>
        <position position="1"/>
    </location>
</feature>
<sequence>VSFEDPGDAANNSGGHVQRITCFPKHLAVRVRIDADKNSH</sequence>
<organism evidence="1 2">
    <name type="scientific">Adineta steineri</name>
    <dbReference type="NCBI Taxonomy" id="433720"/>
    <lineage>
        <taxon>Eukaryota</taxon>
        <taxon>Metazoa</taxon>
        <taxon>Spiralia</taxon>
        <taxon>Gnathifera</taxon>
        <taxon>Rotifera</taxon>
        <taxon>Eurotatoria</taxon>
        <taxon>Bdelloidea</taxon>
        <taxon>Adinetida</taxon>
        <taxon>Adinetidae</taxon>
        <taxon>Adineta</taxon>
    </lineage>
</organism>